<evidence type="ECO:0000256" key="6">
    <source>
        <dbReference type="ARBA" id="ARBA00023098"/>
    </source>
</evidence>
<comment type="similarity">
    <text evidence="2">Belongs to the phospholipase D family.</text>
</comment>
<keyword evidence="6" id="KW-0443">Lipid metabolism</keyword>
<proteinExistence type="inferred from homology"/>
<keyword evidence="5" id="KW-0442">Lipid degradation</keyword>
<evidence type="ECO:0000256" key="5">
    <source>
        <dbReference type="ARBA" id="ARBA00022963"/>
    </source>
</evidence>
<dbReference type="EC" id="3.1.4.4" evidence="3"/>
<dbReference type="RefSeq" id="WP_079559219.1">
    <property type="nucleotide sequence ID" value="NZ_CP021904.1"/>
</dbReference>
<dbReference type="GO" id="GO:0016891">
    <property type="term" value="F:RNA endonuclease activity producing 5'-phosphomonoesters, hydrolytic mechanism"/>
    <property type="evidence" value="ECO:0007669"/>
    <property type="project" value="TreeGrafter"/>
</dbReference>
<dbReference type="SUPFAM" id="SSF56024">
    <property type="entry name" value="Phospholipase D/nuclease"/>
    <property type="match status" value="1"/>
</dbReference>
<evidence type="ECO:0000259" key="7">
    <source>
        <dbReference type="PROSITE" id="PS50035"/>
    </source>
</evidence>
<evidence type="ECO:0000313" key="8">
    <source>
        <dbReference type="EMBL" id="SKC24290.1"/>
    </source>
</evidence>
<keyword evidence="9" id="KW-1185">Reference proteome</keyword>
<dbReference type="PANTHER" id="PTHR43856">
    <property type="entry name" value="CARDIOLIPIN HYDROLASE"/>
    <property type="match status" value="1"/>
</dbReference>
<dbReference type="PANTHER" id="PTHR43856:SF1">
    <property type="entry name" value="MITOCHONDRIAL CARDIOLIPIN HYDROLASE"/>
    <property type="match status" value="1"/>
</dbReference>
<dbReference type="GO" id="GO:0004630">
    <property type="term" value="F:phospholipase D activity"/>
    <property type="evidence" value="ECO:0007669"/>
    <property type="project" value="UniProtKB-EC"/>
</dbReference>
<dbReference type="OrthoDB" id="9762009at2"/>
<dbReference type="InterPro" id="IPR025202">
    <property type="entry name" value="PLD-like_dom"/>
</dbReference>
<gene>
    <name evidence="8" type="ORF">SAMN03080601_03589</name>
</gene>
<keyword evidence="4" id="KW-0378">Hydrolase</keyword>
<dbReference type="GO" id="GO:0006793">
    <property type="term" value="P:phosphorus metabolic process"/>
    <property type="evidence" value="ECO:0007669"/>
    <property type="project" value="UniProtKB-ARBA"/>
</dbReference>
<feature type="domain" description="PLD phosphodiesterase" evidence="7">
    <location>
        <begin position="88"/>
        <end position="115"/>
    </location>
</feature>
<sequence length="269" mass="31090">MINETTILKASFKNIKTSIIECIQNSQHEIKIAVAWFTNKEILGELIEKLDNGVTVSILISDDKINLRLDKDPFIRHGGEIRIIPSEHYKFLHEKFAIFDNEKILMGSYNYTYNAEYKNYESIIITDNKGVIKQYNVRFKKIIENSIVYGQSNFSSCISNGVIASEIELEQIENELRDELLNTLSECKNLKVKLNYNGIYDLIEKYGAIGTPKRLIATGVDSIQSGFVKLWEIKRLDLTFEAIILKDKYKILFDDNTINEALKRIDKFK</sequence>
<protein>
    <recommendedName>
        <fullName evidence="3">phospholipase D</fullName>
        <ecNumber evidence="3">3.1.4.4</ecNumber>
    </recommendedName>
</protein>
<dbReference type="InterPro" id="IPR051406">
    <property type="entry name" value="PLD_domain"/>
</dbReference>
<reference evidence="9" key="1">
    <citation type="submission" date="2017-02" db="EMBL/GenBank/DDBJ databases">
        <authorList>
            <person name="Varghese N."/>
            <person name="Submissions S."/>
        </authorList>
    </citation>
    <scope>NUCLEOTIDE SEQUENCE [LARGE SCALE GENOMIC DNA]</scope>
    <source>
        <strain evidence="9">DSM 24412</strain>
    </source>
</reference>
<dbReference type="PROSITE" id="PS50035">
    <property type="entry name" value="PLD"/>
    <property type="match status" value="1"/>
</dbReference>
<evidence type="ECO:0000313" key="9">
    <source>
        <dbReference type="Proteomes" id="UP000191055"/>
    </source>
</evidence>
<dbReference type="KEGG" id="asx:CDL62_15100"/>
<evidence type="ECO:0000256" key="1">
    <source>
        <dbReference type="ARBA" id="ARBA00000798"/>
    </source>
</evidence>
<dbReference type="KEGG" id="asx:CDL62_15530"/>
<dbReference type="Pfam" id="PF13091">
    <property type="entry name" value="PLDc_2"/>
    <property type="match status" value="1"/>
</dbReference>
<evidence type="ECO:0000256" key="3">
    <source>
        <dbReference type="ARBA" id="ARBA00012027"/>
    </source>
</evidence>
<organism evidence="8 9">
    <name type="scientific">Alkalitalea saponilacus</name>
    <dbReference type="NCBI Taxonomy" id="889453"/>
    <lineage>
        <taxon>Bacteria</taxon>
        <taxon>Pseudomonadati</taxon>
        <taxon>Bacteroidota</taxon>
        <taxon>Bacteroidia</taxon>
        <taxon>Marinilabiliales</taxon>
        <taxon>Marinilabiliaceae</taxon>
        <taxon>Alkalitalea</taxon>
    </lineage>
</organism>
<dbReference type="GO" id="GO:0016042">
    <property type="term" value="P:lipid catabolic process"/>
    <property type="evidence" value="ECO:0007669"/>
    <property type="project" value="UniProtKB-KW"/>
</dbReference>
<dbReference type="InterPro" id="IPR001736">
    <property type="entry name" value="PLipase_D/transphosphatidylase"/>
</dbReference>
<accession>A0A1T5HUT4</accession>
<name>A0A1T5HUT4_9BACT</name>
<dbReference type="Proteomes" id="UP000191055">
    <property type="component" value="Unassembled WGS sequence"/>
</dbReference>
<dbReference type="Gene3D" id="3.30.870.10">
    <property type="entry name" value="Endonuclease Chain A"/>
    <property type="match status" value="1"/>
</dbReference>
<evidence type="ECO:0000256" key="2">
    <source>
        <dbReference type="ARBA" id="ARBA00008664"/>
    </source>
</evidence>
<evidence type="ECO:0000256" key="4">
    <source>
        <dbReference type="ARBA" id="ARBA00022801"/>
    </source>
</evidence>
<comment type="catalytic activity">
    <reaction evidence="1">
        <text>a 1,2-diacyl-sn-glycero-3-phosphocholine + H2O = a 1,2-diacyl-sn-glycero-3-phosphate + choline + H(+)</text>
        <dbReference type="Rhea" id="RHEA:14445"/>
        <dbReference type="ChEBI" id="CHEBI:15354"/>
        <dbReference type="ChEBI" id="CHEBI:15377"/>
        <dbReference type="ChEBI" id="CHEBI:15378"/>
        <dbReference type="ChEBI" id="CHEBI:57643"/>
        <dbReference type="ChEBI" id="CHEBI:58608"/>
        <dbReference type="EC" id="3.1.4.4"/>
    </reaction>
</comment>
<dbReference type="EMBL" id="FUYV01000070">
    <property type="protein sequence ID" value="SKC24290.1"/>
    <property type="molecule type" value="Genomic_DNA"/>
</dbReference>
<dbReference type="AlphaFoldDB" id="A0A1T5HUT4"/>